<dbReference type="Proteomes" id="UP000298663">
    <property type="component" value="Chromosome X"/>
</dbReference>
<dbReference type="GO" id="GO:0046872">
    <property type="term" value="F:metal ion binding"/>
    <property type="evidence" value="ECO:0007669"/>
    <property type="project" value="UniProtKB-KW"/>
</dbReference>
<dbReference type="InterPro" id="IPR027806">
    <property type="entry name" value="HARBI1_dom"/>
</dbReference>
<dbReference type="EMBL" id="AZBU02000001">
    <property type="protein sequence ID" value="TMS36921.1"/>
    <property type="molecule type" value="Genomic_DNA"/>
</dbReference>
<name>A0A4U8UUE7_STECR</name>
<evidence type="ECO:0000256" key="2">
    <source>
        <dbReference type="ARBA" id="ARBA00022723"/>
    </source>
</evidence>
<comment type="cofactor">
    <cofactor evidence="1">
        <name>a divalent metal cation</name>
        <dbReference type="ChEBI" id="CHEBI:60240"/>
    </cofactor>
</comment>
<dbReference type="AlphaFoldDB" id="A0A4U8UUE7"/>
<keyword evidence="5" id="KW-1185">Reference proteome</keyword>
<dbReference type="EMBL" id="CM016762">
    <property type="protein sequence ID" value="TMS36921.1"/>
    <property type="molecule type" value="Genomic_DNA"/>
</dbReference>
<dbReference type="Pfam" id="PF13359">
    <property type="entry name" value="DDE_Tnp_4"/>
    <property type="match status" value="1"/>
</dbReference>
<protein>
    <recommendedName>
        <fullName evidence="3">DDE Tnp4 domain-containing protein</fullName>
    </recommendedName>
</protein>
<dbReference type="OrthoDB" id="5863278at2759"/>
<proteinExistence type="predicted"/>
<evidence type="ECO:0000256" key="1">
    <source>
        <dbReference type="ARBA" id="ARBA00001968"/>
    </source>
</evidence>
<evidence type="ECO:0000259" key="3">
    <source>
        <dbReference type="Pfam" id="PF13359"/>
    </source>
</evidence>
<sequence length="91" mass="10218">MSLSCDQAVKRRKLSIESESMFFNVTGACSVIGAIDGLDCRIKAPTEREYEFVNRKQFHSINAMVIAPPDLVAIYLNAKFPGRSHKKITQK</sequence>
<gene>
    <name evidence="4" type="ORF">L596_003977</name>
</gene>
<reference evidence="4 5" key="1">
    <citation type="journal article" date="2015" name="Genome Biol.">
        <title>Comparative genomics of Steinernema reveals deeply conserved gene regulatory networks.</title>
        <authorList>
            <person name="Dillman A.R."/>
            <person name="Macchietto M."/>
            <person name="Porter C.F."/>
            <person name="Rogers A."/>
            <person name="Williams B."/>
            <person name="Antoshechkin I."/>
            <person name="Lee M.M."/>
            <person name="Goodwin Z."/>
            <person name="Lu X."/>
            <person name="Lewis E.E."/>
            <person name="Goodrich-Blair H."/>
            <person name="Stock S.P."/>
            <person name="Adams B.J."/>
            <person name="Sternberg P.W."/>
            <person name="Mortazavi A."/>
        </authorList>
    </citation>
    <scope>NUCLEOTIDE SEQUENCE [LARGE SCALE GENOMIC DNA]</scope>
    <source>
        <strain evidence="4 5">ALL</strain>
    </source>
</reference>
<accession>A0A4U8UUE7</accession>
<reference evidence="4 5" key="2">
    <citation type="journal article" date="2019" name="G3 (Bethesda)">
        <title>Hybrid Assembly of the Genome of the Entomopathogenic Nematode Steinernema carpocapsae Identifies the X-Chromosome.</title>
        <authorList>
            <person name="Serra L."/>
            <person name="Macchietto M."/>
            <person name="Macias-Munoz A."/>
            <person name="McGill C.J."/>
            <person name="Rodriguez I.M."/>
            <person name="Rodriguez B."/>
            <person name="Murad R."/>
            <person name="Mortazavi A."/>
        </authorList>
    </citation>
    <scope>NUCLEOTIDE SEQUENCE [LARGE SCALE GENOMIC DNA]</scope>
    <source>
        <strain evidence="4 5">ALL</strain>
    </source>
</reference>
<feature type="domain" description="DDE Tnp4" evidence="3">
    <location>
        <begin position="35"/>
        <end position="86"/>
    </location>
</feature>
<comment type="caution">
    <text evidence="4">The sequence shown here is derived from an EMBL/GenBank/DDBJ whole genome shotgun (WGS) entry which is preliminary data.</text>
</comment>
<keyword evidence="2" id="KW-0479">Metal-binding</keyword>
<evidence type="ECO:0000313" key="5">
    <source>
        <dbReference type="Proteomes" id="UP000298663"/>
    </source>
</evidence>
<evidence type="ECO:0000313" key="4">
    <source>
        <dbReference type="EMBL" id="TMS36921.1"/>
    </source>
</evidence>
<organism evidence="4 5">
    <name type="scientific">Steinernema carpocapsae</name>
    <name type="common">Entomopathogenic nematode</name>
    <dbReference type="NCBI Taxonomy" id="34508"/>
    <lineage>
        <taxon>Eukaryota</taxon>
        <taxon>Metazoa</taxon>
        <taxon>Ecdysozoa</taxon>
        <taxon>Nematoda</taxon>
        <taxon>Chromadorea</taxon>
        <taxon>Rhabditida</taxon>
        <taxon>Tylenchina</taxon>
        <taxon>Panagrolaimomorpha</taxon>
        <taxon>Strongyloidoidea</taxon>
        <taxon>Steinernematidae</taxon>
        <taxon>Steinernema</taxon>
    </lineage>
</organism>